<evidence type="ECO:0000256" key="2">
    <source>
        <dbReference type="ARBA" id="ARBA00023125"/>
    </source>
</evidence>
<dbReference type="Proteomes" id="UP000234483">
    <property type="component" value="Unassembled WGS sequence"/>
</dbReference>
<evidence type="ECO:0000313" key="6">
    <source>
        <dbReference type="Proteomes" id="UP000234483"/>
    </source>
</evidence>
<keyword evidence="1" id="KW-0805">Transcription regulation</keyword>
<accession>A0A2N5CPS6</accession>
<dbReference type="RefSeq" id="WP_066683140.1">
    <property type="nucleotide sequence ID" value="NZ_PJRQ01000040.1"/>
</dbReference>
<dbReference type="InterPro" id="IPR001845">
    <property type="entry name" value="HTH_ArsR_DNA-bd_dom"/>
</dbReference>
<evidence type="ECO:0000256" key="1">
    <source>
        <dbReference type="ARBA" id="ARBA00023015"/>
    </source>
</evidence>
<evidence type="ECO:0000256" key="3">
    <source>
        <dbReference type="ARBA" id="ARBA00023163"/>
    </source>
</evidence>
<dbReference type="SUPFAM" id="SSF46785">
    <property type="entry name" value="Winged helix' DNA-binding domain"/>
    <property type="match status" value="1"/>
</dbReference>
<dbReference type="InterPro" id="IPR036388">
    <property type="entry name" value="WH-like_DNA-bd_sf"/>
</dbReference>
<proteinExistence type="predicted"/>
<dbReference type="InterPro" id="IPR051011">
    <property type="entry name" value="Metal_resp_trans_reg"/>
</dbReference>
<reference evidence="5 6" key="1">
    <citation type="submission" date="2017-12" db="EMBL/GenBank/DDBJ databases">
        <title>The genome sequence of Caulobacter flavus CGMCC1 15093.</title>
        <authorList>
            <person name="Gao J."/>
            <person name="Mao X."/>
            <person name="Sun J."/>
        </authorList>
    </citation>
    <scope>NUCLEOTIDE SEQUENCE [LARGE SCALE GENOMIC DNA]</scope>
    <source>
        <strain evidence="5 6">CGMCC1 15093</strain>
    </source>
</reference>
<dbReference type="InterPro" id="IPR011991">
    <property type="entry name" value="ArsR-like_HTH"/>
</dbReference>
<dbReference type="NCBIfam" id="NF033788">
    <property type="entry name" value="HTH_metalloreg"/>
    <property type="match status" value="1"/>
</dbReference>
<comment type="caution">
    <text evidence="5">The sequence shown here is derived from an EMBL/GenBank/DDBJ whole genome shotgun (WGS) entry which is preliminary data.</text>
</comment>
<organism evidence="5 6">
    <name type="scientific">Caulobacter flavus</name>
    <dbReference type="NCBI Taxonomy" id="1679497"/>
    <lineage>
        <taxon>Bacteria</taxon>
        <taxon>Pseudomonadati</taxon>
        <taxon>Pseudomonadota</taxon>
        <taxon>Alphaproteobacteria</taxon>
        <taxon>Caulobacterales</taxon>
        <taxon>Caulobacteraceae</taxon>
        <taxon>Caulobacter</taxon>
    </lineage>
</organism>
<dbReference type="CDD" id="cd00090">
    <property type="entry name" value="HTH_ARSR"/>
    <property type="match status" value="1"/>
</dbReference>
<evidence type="ECO:0000313" key="5">
    <source>
        <dbReference type="EMBL" id="PLR09156.1"/>
    </source>
</evidence>
<dbReference type="GO" id="GO:0003700">
    <property type="term" value="F:DNA-binding transcription factor activity"/>
    <property type="evidence" value="ECO:0007669"/>
    <property type="project" value="InterPro"/>
</dbReference>
<evidence type="ECO:0000259" key="4">
    <source>
        <dbReference type="PROSITE" id="PS50987"/>
    </source>
</evidence>
<dbReference type="PROSITE" id="PS50987">
    <property type="entry name" value="HTH_ARSR_2"/>
    <property type="match status" value="1"/>
</dbReference>
<dbReference type="GO" id="GO:0003677">
    <property type="term" value="F:DNA binding"/>
    <property type="evidence" value="ECO:0007669"/>
    <property type="project" value="UniProtKB-KW"/>
</dbReference>
<gene>
    <name evidence="5" type="ORF">CFHF_18620</name>
</gene>
<dbReference type="InterPro" id="IPR036390">
    <property type="entry name" value="WH_DNA-bd_sf"/>
</dbReference>
<keyword evidence="3" id="KW-0804">Transcription</keyword>
<protein>
    <submittedName>
        <fullName evidence="5">ArsR family transcriptional regulator</fullName>
    </submittedName>
</protein>
<keyword evidence="2" id="KW-0238">DNA-binding</keyword>
<dbReference type="PANTHER" id="PTHR43132:SF2">
    <property type="entry name" value="ARSENICAL RESISTANCE OPERON REPRESSOR ARSR-RELATED"/>
    <property type="match status" value="1"/>
</dbReference>
<sequence>MESKVAAAALSALGHEGRLGIFRLLVQMGAEGMPAGEIAKATGILPNTLSANLNILSHADLITSRREGRSIIYSANYAAMSTLLGFLMEDCCGGNPQICAPLSEIVAKAAECDGTCLTELETA</sequence>
<dbReference type="PANTHER" id="PTHR43132">
    <property type="entry name" value="ARSENICAL RESISTANCE OPERON REPRESSOR ARSR-RELATED"/>
    <property type="match status" value="1"/>
</dbReference>
<dbReference type="Pfam" id="PF12840">
    <property type="entry name" value="HTH_20"/>
    <property type="match status" value="1"/>
</dbReference>
<dbReference type="Gene3D" id="1.10.10.10">
    <property type="entry name" value="Winged helix-like DNA-binding domain superfamily/Winged helix DNA-binding domain"/>
    <property type="match status" value="1"/>
</dbReference>
<dbReference type="SMART" id="SM00418">
    <property type="entry name" value="HTH_ARSR"/>
    <property type="match status" value="1"/>
</dbReference>
<dbReference type="AlphaFoldDB" id="A0A2N5CPS6"/>
<feature type="domain" description="HTH arsR-type" evidence="4">
    <location>
        <begin position="1"/>
        <end position="95"/>
    </location>
</feature>
<dbReference type="EMBL" id="PJRQ01000040">
    <property type="protein sequence ID" value="PLR09156.1"/>
    <property type="molecule type" value="Genomic_DNA"/>
</dbReference>
<name>A0A2N5CPS6_9CAUL</name>